<keyword evidence="5" id="KW-0653">Protein transport</keyword>
<reference evidence="10 11" key="1">
    <citation type="journal article" date="2018" name="Nat. Ecol. Evol.">
        <title>Pezizomycetes genomes reveal the molecular basis of ectomycorrhizal truffle lifestyle.</title>
        <authorList>
            <person name="Murat C."/>
            <person name="Payen T."/>
            <person name="Noel B."/>
            <person name="Kuo A."/>
            <person name="Morin E."/>
            <person name="Chen J."/>
            <person name="Kohler A."/>
            <person name="Krizsan K."/>
            <person name="Balestrini R."/>
            <person name="Da Silva C."/>
            <person name="Montanini B."/>
            <person name="Hainaut M."/>
            <person name="Levati E."/>
            <person name="Barry K.W."/>
            <person name="Belfiori B."/>
            <person name="Cichocki N."/>
            <person name="Clum A."/>
            <person name="Dockter R.B."/>
            <person name="Fauchery L."/>
            <person name="Guy J."/>
            <person name="Iotti M."/>
            <person name="Le Tacon F."/>
            <person name="Lindquist E.A."/>
            <person name="Lipzen A."/>
            <person name="Malagnac F."/>
            <person name="Mello A."/>
            <person name="Molinier V."/>
            <person name="Miyauchi S."/>
            <person name="Poulain J."/>
            <person name="Riccioni C."/>
            <person name="Rubini A."/>
            <person name="Sitrit Y."/>
            <person name="Splivallo R."/>
            <person name="Traeger S."/>
            <person name="Wang M."/>
            <person name="Zifcakova L."/>
            <person name="Wipf D."/>
            <person name="Zambonelli A."/>
            <person name="Paolocci F."/>
            <person name="Nowrousian M."/>
            <person name="Ottonello S."/>
            <person name="Baldrian P."/>
            <person name="Spatafora J.W."/>
            <person name="Henrissat B."/>
            <person name="Nagy L.G."/>
            <person name="Aury J.M."/>
            <person name="Wincker P."/>
            <person name="Grigoriev I.V."/>
            <person name="Bonfante P."/>
            <person name="Martin F.M."/>
        </authorList>
    </citation>
    <scope>NUCLEOTIDE SEQUENCE [LARGE SCALE GENOMIC DNA]</scope>
    <source>
        <strain evidence="10 11">RN42</strain>
    </source>
</reference>
<keyword evidence="11" id="KW-1185">Reference proteome</keyword>
<dbReference type="GO" id="GO:0015031">
    <property type="term" value="P:protein transport"/>
    <property type="evidence" value="ECO:0007669"/>
    <property type="project" value="UniProtKB-KW"/>
</dbReference>
<dbReference type="Pfam" id="PF20662">
    <property type="entry name" value="COG4_C"/>
    <property type="match status" value="1"/>
</dbReference>
<feature type="domain" description="COG4 transport protein middle alpha-helical bundle" evidence="9">
    <location>
        <begin position="165"/>
        <end position="512"/>
    </location>
</feature>
<keyword evidence="7" id="KW-0472">Membrane</keyword>
<evidence type="ECO:0000256" key="3">
    <source>
        <dbReference type="ARBA" id="ARBA00020975"/>
    </source>
</evidence>
<accession>A0A3N4HKK9</accession>
<organism evidence="10 11">
    <name type="scientific">Ascobolus immersus RN42</name>
    <dbReference type="NCBI Taxonomy" id="1160509"/>
    <lineage>
        <taxon>Eukaryota</taxon>
        <taxon>Fungi</taxon>
        <taxon>Dikarya</taxon>
        <taxon>Ascomycota</taxon>
        <taxon>Pezizomycotina</taxon>
        <taxon>Pezizomycetes</taxon>
        <taxon>Pezizales</taxon>
        <taxon>Ascobolaceae</taxon>
        <taxon>Ascobolus</taxon>
    </lineage>
</organism>
<dbReference type="InterPro" id="IPR013167">
    <property type="entry name" value="COG4_M"/>
</dbReference>
<dbReference type="GO" id="GO:0000139">
    <property type="term" value="C:Golgi membrane"/>
    <property type="evidence" value="ECO:0007669"/>
    <property type="project" value="UniProtKB-SubCell"/>
</dbReference>
<sequence length="774" mass="84920">MASTTHHPTTSPPSTLPDLHTKLSQLESREHALHQHLHTLRQKLPLVTANLQQLNTLRTSLAPHLETATHLNTSLLAPASATASRVSSSVTALDTEQARLLSVLRIVERVIDLKSCITSLTTCLSSQRYEEAAEFVNRARQIPDEIIKSRFAIETVGPEEPKATLERAQEELCAVFVREFESATAAGDGERVTTYFKLFPLIGREETGLGAYSRYVCAGVSKRARDLIAQGERERGNGMFYAAVLTRILEYVAGLIGVHAPLVGEWYGWQGMGRVVWRVQTEIDVMGGLVVDMFGDDKAISRKVAEAKAYAYPFLMGSFNSGLQPRGLGIARAVSPAMGQRGSQEETEIDIKEVDAVLSEMSFVLHKWALYFRFLAVKEQEWAALSLPEDAPLPPLTLPTVLTESTFTQKLTTHIHAPFLTLSTFFFRRSLEKAFLLDELPDLPTFSSSSSSFSPPSAPLISSAIDDISYLLNALLLRTLHTSTPSLTSALIPTYTRILTSDFIGIIQRKLRDDYYPRTPASLTAPLDEKTSAFLVQINNLDTAASYTSRIVSRLLSPKSQTKSEFDFPTTPIVELFPFPGDAEKVTALLEGLASSFSTKASELQTDAINTAFNQLIKPRLRPLLAEAFAGVDYSAFEEPPAEDDSDDEAVPPEVAVKVRFERGWRGMMGPLRSILCEAPFAKLLGIVCSALAQLLERRIWAYLSTQKQGRGGGSIGGGVSPLGGIKLERDISGIVGVVCMVVGDEGEYDPQEEGGLLTEEDVERVRRGLLREG</sequence>
<evidence type="ECO:0000259" key="9">
    <source>
        <dbReference type="SMART" id="SM00762"/>
    </source>
</evidence>
<dbReference type="InterPro" id="IPR048680">
    <property type="entry name" value="COG4_N"/>
</dbReference>
<dbReference type="OrthoDB" id="47059at2759"/>
<dbReference type="EMBL" id="ML119861">
    <property type="protein sequence ID" value="RPA72440.1"/>
    <property type="molecule type" value="Genomic_DNA"/>
</dbReference>
<evidence type="ECO:0000256" key="2">
    <source>
        <dbReference type="ARBA" id="ARBA00009215"/>
    </source>
</evidence>
<evidence type="ECO:0000256" key="4">
    <source>
        <dbReference type="ARBA" id="ARBA00022448"/>
    </source>
</evidence>
<comment type="similarity">
    <text evidence="2">Belongs to the COG4 family.</text>
</comment>
<dbReference type="AlphaFoldDB" id="A0A3N4HKK9"/>
<proteinExistence type="inferred from homology"/>
<comment type="subcellular location">
    <subcellularLocation>
        <location evidence="1">Golgi apparatus membrane</location>
        <topology evidence="1">Peripheral membrane protein</topology>
    </subcellularLocation>
</comment>
<protein>
    <recommendedName>
        <fullName evidence="3">Conserved oligomeric Golgi complex subunit 4</fullName>
    </recommendedName>
    <alternativeName>
        <fullName evidence="8">Component of oligomeric Golgi complex 4</fullName>
    </alternativeName>
</protein>
<dbReference type="PANTHER" id="PTHR24016:SF0">
    <property type="entry name" value="CONSERVED OLIGOMERIC GOLGI COMPLEX SUBUNIT 4"/>
    <property type="match status" value="1"/>
</dbReference>
<evidence type="ECO:0000256" key="7">
    <source>
        <dbReference type="ARBA" id="ARBA00023136"/>
    </source>
</evidence>
<name>A0A3N4HKK9_ASCIM</name>
<dbReference type="InterPro" id="IPR048684">
    <property type="entry name" value="COG4_C"/>
</dbReference>
<dbReference type="InterPro" id="IPR048682">
    <property type="entry name" value="COG4"/>
</dbReference>
<dbReference type="Pfam" id="PF20663">
    <property type="entry name" value="COG4_N"/>
    <property type="match status" value="1"/>
</dbReference>
<keyword evidence="6" id="KW-0333">Golgi apparatus</keyword>
<dbReference type="Proteomes" id="UP000275078">
    <property type="component" value="Unassembled WGS sequence"/>
</dbReference>
<keyword evidence="4" id="KW-0813">Transport</keyword>
<evidence type="ECO:0000313" key="10">
    <source>
        <dbReference type="EMBL" id="RPA72440.1"/>
    </source>
</evidence>
<dbReference type="SMART" id="SM00762">
    <property type="entry name" value="Cog4"/>
    <property type="match status" value="1"/>
</dbReference>
<dbReference type="STRING" id="1160509.A0A3N4HKK9"/>
<evidence type="ECO:0000313" key="11">
    <source>
        <dbReference type="Proteomes" id="UP000275078"/>
    </source>
</evidence>
<evidence type="ECO:0000256" key="1">
    <source>
        <dbReference type="ARBA" id="ARBA00004395"/>
    </source>
</evidence>
<dbReference type="Pfam" id="PF08318">
    <property type="entry name" value="COG4_m"/>
    <property type="match status" value="1"/>
</dbReference>
<evidence type="ECO:0000256" key="5">
    <source>
        <dbReference type="ARBA" id="ARBA00022927"/>
    </source>
</evidence>
<dbReference type="PANTHER" id="PTHR24016">
    <property type="entry name" value="CONSERVED OLIGOMERIC GOLGI COMPLEX SUBUNIT 4"/>
    <property type="match status" value="1"/>
</dbReference>
<evidence type="ECO:0000256" key="6">
    <source>
        <dbReference type="ARBA" id="ARBA00023034"/>
    </source>
</evidence>
<evidence type="ECO:0000256" key="8">
    <source>
        <dbReference type="ARBA" id="ARBA00031340"/>
    </source>
</evidence>
<gene>
    <name evidence="10" type="ORF">BJ508DRAFT_314724</name>
</gene>
<dbReference type="Gene3D" id="1.20.58.1970">
    <property type="match status" value="1"/>
</dbReference>